<feature type="domain" description="YdbS-like PH" evidence="3">
    <location>
        <begin position="443"/>
        <end position="506"/>
    </location>
</feature>
<organism evidence="4 5">
    <name type="scientific">Streptoalloteichus hindustanus</name>
    <dbReference type="NCBI Taxonomy" id="2017"/>
    <lineage>
        <taxon>Bacteria</taxon>
        <taxon>Bacillati</taxon>
        <taxon>Actinomycetota</taxon>
        <taxon>Actinomycetes</taxon>
        <taxon>Pseudonocardiales</taxon>
        <taxon>Pseudonocardiaceae</taxon>
        <taxon>Streptoalloteichus</taxon>
    </lineage>
</organism>
<evidence type="ECO:0000313" key="4">
    <source>
        <dbReference type="EMBL" id="SHG85537.1"/>
    </source>
</evidence>
<evidence type="ECO:0000259" key="3">
    <source>
        <dbReference type="Pfam" id="PF03703"/>
    </source>
</evidence>
<dbReference type="InterPro" id="IPR014529">
    <property type="entry name" value="UCP026631"/>
</dbReference>
<dbReference type="InterPro" id="IPR005182">
    <property type="entry name" value="YdbS-like_PH"/>
</dbReference>
<feature type="transmembrane region" description="Helical" evidence="2">
    <location>
        <begin position="418"/>
        <end position="439"/>
    </location>
</feature>
<feature type="transmembrane region" description="Helical" evidence="2">
    <location>
        <begin position="393"/>
        <end position="412"/>
    </location>
</feature>
<dbReference type="Pfam" id="PF03703">
    <property type="entry name" value="bPH_2"/>
    <property type="match status" value="2"/>
</dbReference>
<dbReference type="RefSeq" id="WP_073489557.1">
    <property type="nucleotide sequence ID" value="NZ_FQVN01000015.1"/>
</dbReference>
<keyword evidence="2" id="KW-0812">Transmembrane</keyword>
<keyword evidence="2" id="KW-1133">Transmembrane helix</keyword>
<dbReference type="STRING" id="2017.SAMN05444320_11522"/>
<name>A0A1M5N7T4_STRHI</name>
<feature type="domain" description="YdbS-like PH" evidence="3">
    <location>
        <begin position="68"/>
        <end position="143"/>
    </location>
</feature>
<sequence length="538" mass="58473">MTGDEEEWRRLDPRMAAANLRWLAVPLVPAAVGALWKGGRFDPEFLITLAILTAVFVLVTIADVVRCRSTRYRLTPDRVELRSGVFVRRVRSVPRERVRSVDLTAHPWHRVLGLSVVRIGTGASTGSGEDSELVLDAVSHAEAALLRRELWERRPGVAGGPSGGAGPAGSAGWPTRSGGPAGETAPTTWRGDGLLAGWDHRWLRYAPLSIWSLAWVGVLVGAAERAFRIFGVELWQSDFIAEAWRTFRSVPLWLGIAAVLAVVVVIGSLGSLAVTAETWWGYRLEREPDGTLRVRRGLLTTRSVSLEERRLRGVEFVEPLFLRWGRGARVNAVAVGLGANSDDERSKSDALLPPAPKAEAQRVVVEVLREAHPPTTVPLRPHPRAALGRRLRWVVWWTVPPVLVLAVLGLWLTPVLLHLAWITAVIVIPVGVAAAVDAARSLGHAIHGRYLVIRSGTAQRRTVALRRDGVIGWTVSRSVFQRRAGLITLVATTAAGPGSYAVRDVELGTGLAYAEQAVPGLLAPFVETRGREVVGAGR</sequence>
<dbReference type="PANTHER" id="PTHR34473:SF2">
    <property type="entry name" value="UPF0699 TRANSMEMBRANE PROTEIN YDBT"/>
    <property type="match status" value="1"/>
</dbReference>
<feature type="transmembrane region" description="Helical" evidence="2">
    <location>
        <begin position="45"/>
        <end position="65"/>
    </location>
</feature>
<protein>
    <submittedName>
        <fullName evidence="4">Putative membrane protein</fullName>
    </submittedName>
</protein>
<feature type="region of interest" description="Disordered" evidence="1">
    <location>
        <begin position="157"/>
        <end position="187"/>
    </location>
</feature>
<dbReference type="PIRSF" id="PIRSF026631">
    <property type="entry name" value="UCP026631"/>
    <property type="match status" value="1"/>
</dbReference>
<dbReference type="AlphaFoldDB" id="A0A1M5N7T4"/>
<evidence type="ECO:0000256" key="2">
    <source>
        <dbReference type="SAM" id="Phobius"/>
    </source>
</evidence>
<dbReference type="OrthoDB" id="4121259at2"/>
<keyword evidence="5" id="KW-1185">Reference proteome</keyword>
<feature type="compositionally biased region" description="Gly residues" evidence="1">
    <location>
        <begin position="157"/>
        <end position="169"/>
    </location>
</feature>
<evidence type="ECO:0000256" key="1">
    <source>
        <dbReference type="SAM" id="MobiDB-lite"/>
    </source>
</evidence>
<feature type="transmembrane region" description="Helical" evidence="2">
    <location>
        <begin position="210"/>
        <end position="230"/>
    </location>
</feature>
<gene>
    <name evidence="4" type="ORF">SAMN05444320_11522</name>
</gene>
<proteinExistence type="predicted"/>
<dbReference type="Proteomes" id="UP000184501">
    <property type="component" value="Unassembled WGS sequence"/>
</dbReference>
<accession>A0A1M5N7T4</accession>
<reference evidence="4 5" key="1">
    <citation type="submission" date="2016-11" db="EMBL/GenBank/DDBJ databases">
        <authorList>
            <person name="Jaros S."/>
            <person name="Januszkiewicz K."/>
            <person name="Wedrychowicz H."/>
        </authorList>
    </citation>
    <scope>NUCLEOTIDE SEQUENCE [LARGE SCALE GENOMIC DNA]</scope>
    <source>
        <strain evidence="4 5">DSM 44523</strain>
    </source>
</reference>
<feature type="transmembrane region" description="Helical" evidence="2">
    <location>
        <begin position="250"/>
        <end position="276"/>
    </location>
</feature>
<feature type="transmembrane region" description="Helical" evidence="2">
    <location>
        <begin position="20"/>
        <end position="39"/>
    </location>
</feature>
<dbReference type="PANTHER" id="PTHR34473">
    <property type="entry name" value="UPF0699 TRANSMEMBRANE PROTEIN YDBS"/>
    <property type="match status" value="1"/>
</dbReference>
<dbReference type="EMBL" id="FQVN01000015">
    <property type="protein sequence ID" value="SHG85537.1"/>
    <property type="molecule type" value="Genomic_DNA"/>
</dbReference>
<evidence type="ECO:0000313" key="5">
    <source>
        <dbReference type="Proteomes" id="UP000184501"/>
    </source>
</evidence>
<keyword evidence="2" id="KW-0472">Membrane</keyword>